<reference evidence="1" key="1">
    <citation type="journal article" date="2020" name="Nature">
        <title>Giant virus diversity and host interactions through global metagenomics.</title>
        <authorList>
            <person name="Schulz F."/>
            <person name="Roux S."/>
            <person name="Paez-Espino D."/>
            <person name="Jungbluth S."/>
            <person name="Walsh D.A."/>
            <person name="Denef V.J."/>
            <person name="McMahon K.D."/>
            <person name="Konstantinidis K.T."/>
            <person name="Eloe-Fadrosh E.A."/>
            <person name="Kyrpides N.C."/>
            <person name="Woyke T."/>
        </authorList>
    </citation>
    <scope>NUCLEOTIDE SEQUENCE</scope>
    <source>
        <strain evidence="1">GVMAG-M-3300027963-9</strain>
    </source>
</reference>
<sequence>MPINFDLEKLRQEHKCVNYFETGLWDPRDDISCKMALNSGFEKVFSIELFEEWVELGKTIFNTDISQGRLTLILDDSVNMNKYMNNEVFANKTIFFLDAHICNDTLNNRKRCPLFDELEAIKMLDRKDNVILIDDIRIIVQTFPWGENSYGLINFLEKIQEKILEINPKYKFSRLNGINEDDVLFAYVENEG</sequence>
<evidence type="ECO:0008006" key="2">
    <source>
        <dbReference type="Google" id="ProtNLM"/>
    </source>
</evidence>
<dbReference type="AlphaFoldDB" id="A0A6C0LP66"/>
<organism evidence="1">
    <name type="scientific">viral metagenome</name>
    <dbReference type="NCBI Taxonomy" id="1070528"/>
    <lineage>
        <taxon>unclassified sequences</taxon>
        <taxon>metagenomes</taxon>
        <taxon>organismal metagenomes</taxon>
    </lineage>
</organism>
<proteinExistence type="predicted"/>
<dbReference type="EMBL" id="MN740537">
    <property type="protein sequence ID" value="QHU32263.1"/>
    <property type="molecule type" value="Genomic_DNA"/>
</dbReference>
<protein>
    <recommendedName>
        <fullName evidence="2">Methyltransferase</fullName>
    </recommendedName>
</protein>
<evidence type="ECO:0000313" key="1">
    <source>
        <dbReference type="EMBL" id="QHU32263.1"/>
    </source>
</evidence>
<accession>A0A6C0LP66</accession>
<name>A0A6C0LP66_9ZZZZ</name>